<dbReference type="SUPFAM" id="SSF81383">
    <property type="entry name" value="F-box domain"/>
    <property type="match status" value="1"/>
</dbReference>
<protein>
    <recommendedName>
        <fullName evidence="1">F-box domain-containing protein</fullName>
    </recommendedName>
</protein>
<evidence type="ECO:0000313" key="2">
    <source>
        <dbReference type="EMBL" id="KAG2563964.1"/>
    </source>
</evidence>
<reference evidence="2" key="1">
    <citation type="submission" date="2020-05" db="EMBL/GenBank/DDBJ databases">
        <title>WGS assembly of Panicum virgatum.</title>
        <authorList>
            <person name="Lovell J.T."/>
            <person name="Jenkins J."/>
            <person name="Shu S."/>
            <person name="Juenger T.E."/>
            <person name="Schmutz J."/>
        </authorList>
    </citation>
    <scope>NUCLEOTIDE SEQUENCE</scope>
    <source>
        <strain evidence="2">AP13</strain>
    </source>
</reference>
<evidence type="ECO:0000259" key="1">
    <source>
        <dbReference type="PROSITE" id="PS50181"/>
    </source>
</evidence>
<dbReference type="InterPro" id="IPR001810">
    <property type="entry name" value="F-box_dom"/>
</dbReference>
<dbReference type="EMBL" id="CM029051">
    <property type="protein sequence ID" value="KAG2563964.1"/>
    <property type="molecule type" value="Genomic_DNA"/>
</dbReference>
<feature type="domain" description="F-box" evidence="1">
    <location>
        <begin position="1"/>
        <end position="43"/>
    </location>
</feature>
<dbReference type="Pfam" id="PF12937">
    <property type="entry name" value="F-box-like"/>
    <property type="match status" value="1"/>
</dbReference>
<accession>A0A8T0Q0X2</accession>
<sequence>MALPNDLLADVLGRLPARGLAASRRVCKAWRDLVDERRLLLRLRRLLPHSLRGLLINYQDYKRPHFFARPAPAGTGDGGAPIDGKFDYIARARKERNSWYEVMDHCNGLVLYWDSDVEVLFVCNPTTRRWTRLPPPPPCCRSQYSWRRCLRAFLVFDPAASPAHYRVLLAPEPVEPNEDDDAWRLMEWPAAAWAWQEFSSESGRWEEKVFVRDGGRRGRRLGSCCRLLESLCFAAYWQGALYIHCSGEFVSRFSLEDGKYKVIKSPIDLAECKGDVRSFLGRSEKGDTAGWVSRYHSKLNTYSWWLHELKRDELKYNAPWILDVPNEKRSQKEVSLRRDACWNSDDDDDDVTDDSSDDEEEGFGDGYIKFLGFHPYKEVIFLCREAYAAVAFSLNSSKFQCLGSIHPRDYNRGRRDAFVYTPCLIGDD</sequence>
<dbReference type="PANTHER" id="PTHR34591:SF43">
    <property type="entry name" value="F-BOX DOMAIN-CONTAINING PROTEIN"/>
    <property type="match status" value="1"/>
</dbReference>
<dbReference type="PROSITE" id="PS50181">
    <property type="entry name" value="FBOX"/>
    <property type="match status" value="1"/>
</dbReference>
<comment type="caution">
    <text evidence="2">The sequence shown here is derived from an EMBL/GenBank/DDBJ whole genome shotgun (WGS) entry which is preliminary data.</text>
</comment>
<organism evidence="2 3">
    <name type="scientific">Panicum virgatum</name>
    <name type="common">Blackwell switchgrass</name>
    <dbReference type="NCBI Taxonomy" id="38727"/>
    <lineage>
        <taxon>Eukaryota</taxon>
        <taxon>Viridiplantae</taxon>
        <taxon>Streptophyta</taxon>
        <taxon>Embryophyta</taxon>
        <taxon>Tracheophyta</taxon>
        <taxon>Spermatophyta</taxon>
        <taxon>Magnoliopsida</taxon>
        <taxon>Liliopsida</taxon>
        <taxon>Poales</taxon>
        <taxon>Poaceae</taxon>
        <taxon>PACMAD clade</taxon>
        <taxon>Panicoideae</taxon>
        <taxon>Panicodae</taxon>
        <taxon>Paniceae</taxon>
        <taxon>Panicinae</taxon>
        <taxon>Panicum</taxon>
        <taxon>Panicum sect. Hiantes</taxon>
    </lineage>
</organism>
<keyword evidence="3" id="KW-1185">Reference proteome</keyword>
<dbReference type="InterPro" id="IPR036047">
    <property type="entry name" value="F-box-like_dom_sf"/>
</dbReference>
<proteinExistence type="predicted"/>
<dbReference type="Proteomes" id="UP000823388">
    <property type="component" value="Chromosome 8K"/>
</dbReference>
<name>A0A8T0Q0X2_PANVG</name>
<evidence type="ECO:0000313" key="3">
    <source>
        <dbReference type="Proteomes" id="UP000823388"/>
    </source>
</evidence>
<dbReference type="SMART" id="SM00256">
    <property type="entry name" value="FBOX"/>
    <property type="match status" value="1"/>
</dbReference>
<dbReference type="PANTHER" id="PTHR34591">
    <property type="entry name" value="OS03G0653100 PROTEIN-RELATED"/>
    <property type="match status" value="1"/>
</dbReference>
<gene>
    <name evidence="2" type="ORF">PVAP13_8KG377400</name>
</gene>
<dbReference type="AlphaFoldDB" id="A0A8T0Q0X2"/>
<dbReference type="Gene3D" id="1.20.1280.50">
    <property type="match status" value="1"/>
</dbReference>